<protein>
    <submittedName>
        <fullName evidence="2">Amino acid-binding ACT domain-containing protein</fullName>
    </submittedName>
</protein>
<dbReference type="Proteomes" id="UP000186165">
    <property type="component" value="Chromosome"/>
</dbReference>
<name>A0A1J1AAG0_9EURY</name>
<dbReference type="InterPro" id="IPR014424">
    <property type="entry name" value="UCP004897_ACT"/>
</dbReference>
<evidence type="ECO:0000313" key="2">
    <source>
        <dbReference type="EMBL" id="APE94553.1"/>
    </source>
</evidence>
<dbReference type="EMBL" id="CP016804">
    <property type="protein sequence ID" value="APE94553.1"/>
    <property type="molecule type" value="Genomic_DNA"/>
</dbReference>
<feature type="domain" description="ACT" evidence="1">
    <location>
        <begin position="97"/>
        <end position="167"/>
    </location>
</feature>
<dbReference type="SUPFAM" id="SSF55021">
    <property type="entry name" value="ACT-like"/>
    <property type="match status" value="1"/>
</dbReference>
<sequence length="167" mass="18181">MFKAIMEKFEGSPGQQAVVKLLLERGFSVNEAGRVVSGSIEIPNTQVAEEAGVDRRVVDSTTDAILEDPELERIFRNISQIPSLMDLAPLLDLTVLTISVRSAGESGIIGAVTNLLAEHDITIRQAVSEDPDFTDEPRLHIITEEQVPGDVLTALTDLEFVRSVEIA</sequence>
<proteinExistence type="predicted"/>
<gene>
    <name evidence="2" type="ORF">HSR6_0077</name>
</gene>
<evidence type="ECO:0000313" key="3">
    <source>
        <dbReference type="Proteomes" id="UP000186165"/>
    </source>
</evidence>
<evidence type="ECO:0000259" key="1">
    <source>
        <dbReference type="PROSITE" id="PS51671"/>
    </source>
</evidence>
<reference evidence="3" key="1">
    <citation type="submission" date="2016-08" db="EMBL/GenBank/DDBJ databases">
        <title>Discovery of first anaerobic lithoheterotrophic haloarchae widely represented in hypersaline habitats.</title>
        <authorList>
            <person name="Sorokin D.Y."/>
            <person name="Kublanov I.V."/>
            <person name="Roman P."/>
            <person name="Sinninghe Damste J.S."/>
            <person name="Golyshin P.N."/>
            <person name="Rojo D."/>
            <person name="Ciordia S."/>
            <person name="Mena Md.C."/>
            <person name="Ferrer M."/>
            <person name="Smedile F."/>
            <person name="Messina E."/>
            <person name="La Cono V."/>
            <person name="Yakimov M.M."/>
        </authorList>
    </citation>
    <scope>NUCLEOTIDE SEQUENCE [LARGE SCALE GENOMIC DNA]</scope>
    <source>
        <strain evidence="3">HSR6</strain>
    </source>
</reference>
<dbReference type="RefSeq" id="WP_071932500.1">
    <property type="nucleotide sequence ID" value="NZ_CP016804.1"/>
</dbReference>
<dbReference type="InterPro" id="IPR045865">
    <property type="entry name" value="ACT-like_dom_sf"/>
</dbReference>
<dbReference type="InterPro" id="IPR002912">
    <property type="entry name" value="ACT_dom"/>
</dbReference>
<accession>A0A1J1AAG0</accession>
<dbReference type="AlphaFoldDB" id="A0A1J1AAG0"/>
<organism evidence="2 3">
    <name type="scientific">Halodesulfurarchaeum formicicum</name>
    <dbReference type="NCBI Taxonomy" id="1873524"/>
    <lineage>
        <taxon>Archaea</taxon>
        <taxon>Methanobacteriati</taxon>
        <taxon>Methanobacteriota</taxon>
        <taxon>Stenosarchaea group</taxon>
        <taxon>Halobacteria</taxon>
        <taxon>Halobacteriales</taxon>
        <taxon>Halobacteriaceae</taxon>
        <taxon>Halodesulfurarchaeum</taxon>
    </lineage>
</organism>
<dbReference type="KEGG" id="hhsr:HSR6_0077"/>
<keyword evidence="3" id="KW-1185">Reference proteome</keyword>
<dbReference type="Gene3D" id="3.30.70.260">
    <property type="match status" value="1"/>
</dbReference>
<dbReference type="PIRSF" id="PIRSF004897">
    <property type="entry name" value="UCP004897_ACT"/>
    <property type="match status" value="1"/>
</dbReference>
<dbReference type="GeneID" id="30416604"/>
<dbReference type="OrthoDB" id="30884at2157"/>
<dbReference type="PROSITE" id="PS51671">
    <property type="entry name" value="ACT"/>
    <property type="match status" value="1"/>
</dbReference>